<evidence type="ECO:0000256" key="1">
    <source>
        <dbReference type="SAM" id="MobiDB-lite"/>
    </source>
</evidence>
<proteinExistence type="predicted"/>
<sequence>MSTTLCGLPPKLANNVCTFLPRDDLLSLRLVCRHFSKIVVTELSKSLASEDKLKKLVVLYTESGLKVLKGLCEIAEFRKQIEQVALILPRVPGDYFINDYLEVCSSKQESFIASEKLRSLLRDIVSLLNNAEKLTDIVIDHNPDSYEGPLCGSESLLTGLQLTQDIVANNCRRMAAGHGDYMRKLPVQGCDACKNFFRALNNTSFPNLTEVNFSNHVIDGEALAQFLHSYSHQLRSIKLEFCALSTGSWKTIFKLLIDMPLLTKLRLAFLSELNPRCCPDAVRPALMVPHENSWTDVAFLRGPEDSESDDSSDSDTSDGDWWLAFDDDDNYPIAIPAGDSESGNDDENDADENNADDDMPHASNPEPELAEEVDTSPKEEGNELENEEDDEDGE</sequence>
<keyword evidence="4" id="KW-1185">Reference proteome</keyword>
<evidence type="ECO:0000259" key="2">
    <source>
        <dbReference type="PROSITE" id="PS50181"/>
    </source>
</evidence>
<dbReference type="SUPFAM" id="SSF52047">
    <property type="entry name" value="RNI-like"/>
    <property type="match status" value="1"/>
</dbReference>
<protein>
    <recommendedName>
        <fullName evidence="2">F-box domain-containing protein</fullName>
    </recommendedName>
</protein>
<evidence type="ECO:0000313" key="4">
    <source>
        <dbReference type="Proteomes" id="UP000800036"/>
    </source>
</evidence>
<dbReference type="OrthoDB" id="3140657at2759"/>
<feature type="compositionally biased region" description="Acidic residues" evidence="1">
    <location>
        <begin position="382"/>
        <end position="394"/>
    </location>
</feature>
<dbReference type="CDD" id="cd09917">
    <property type="entry name" value="F-box_SF"/>
    <property type="match status" value="1"/>
</dbReference>
<accession>A0A6A5VD04</accession>
<dbReference type="Gene3D" id="3.80.10.10">
    <property type="entry name" value="Ribonuclease Inhibitor"/>
    <property type="match status" value="1"/>
</dbReference>
<dbReference type="EMBL" id="ML976676">
    <property type="protein sequence ID" value="KAF1974229.1"/>
    <property type="molecule type" value="Genomic_DNA"/>
</dbReference>
<feature type="compositionally biased region" description="Acidic residues" evidence="1">
    <location>
        <begin position="342"/>
        <end position="357"/>
    </location>
</feature>
<gene>
    <name evidence="3" type="ORF">BU23DRAFT_567731</name>
</gene>
<dbReference type="PROSITE" id="PS50181">
    <property type="entry name" value="FBOX"/>
    <property type="match status" value="1"/>
</dbReference>
<dbReference type="Proteomes" id="UP000800036">
    <property type="component" value="Unassembled WGS sequence"/>
</dbReference>
<feature type="region of interest" description="Disordered" evidence="1">
    <location>
        <begin position="301"/>
        <end position="394"/>
    </location>
</feature>
<name>A0A6A5VD04_9PLEO</name>
<feature type="compositionally biased region" description="Acidic residues" evidence="1">
    <location>
        <begin position="305"/>
        <end position="318"/>
    </location>
</feature>
<dbReference type="InterPro" id="IPR001810">
    <property type="entry name" value="F-box_dom"/>
</dbReference>
<feature type="domain" description="F-box" evidence="2">
    <location>
        <begin position="2"/>
        <end position="56"/>
    </location>
</feature>
<evidence type="ECO:0000313" key="3">
    <source>
        <dbReference type="EMBL" id="KAF1974229.1"/>
    </source>
</evidence>
<dbReference type="Pfam" id="PF00646">
    <property type="entry name" value="F-box"/>
    <property type="match status" value="1"/>
</dbReference>
<organism evidence="3 4">
    <name type="scientific">Bimuria novae-zelandiae CBS 107.79</name>
    <dbReference type="NCBI Taxonomy" id="1447943"/>
    <lineage>
        <taxon>Eukaryota</taxon>
        <taxon>Fungi</taxon>
        <taxon>Dikarya</taxon>
        <taxon>Ascomycota</taxon>
        <taxon>Pezizomycotina</taxon>
        <taxon>Dothideomycetes</taxon>
        <taxon>Pleosporomycetidae</taxon>
        <taxon>Pleosporales</taxon>
        <taxon>Massarineae</taxon>
        <taxon>Didymosphaeriaceae</taxon>
        <taxon>Bimuria</taxon>
    </lineage>
</organism>
<reference evidence="3" key="1">
    <citation type="journal article" date="2020" name="Stud. Mycol.">
        <title>101 Dothideomycetes genomes: a test case for predicting lifestyles and emergence of pathogens.</title>
        <authorList>
            <person name="Haridas S."/>
            <person name="Albert R."/>
            <person name="Binder M."/>
            <person name="Bloem J."/>
            <person name="Labutti K."/>
            <person name="Salamov A."/>
            <person name="Andreopoulos B."/>
            <person name="Baker S."/>
            <person name="Barry K."/>
            <person name="Bills G."/>
            <person name="Bluhm B."/>
            <person name="Cannon C."/>
            <person name="Castanera R."/>
            <person name="Culley D."/>
            <person name="Daum C."/>
            <person name="Ezra D."/>
            <person name="Gonzalez J."/>
            <person name="Henrissat B."/>
            <person name="Kuo A."/>
            <person name="Liang C."/>
            <person name="Lipzen A."/>
            <person name="Lutzoni F."/>
            <person name="Magnuson J."/>
            <person name="Mondo S."/>
            <person name="Nolan M."/>
            <person name="Ohm R."/>
            <person name="Pangilinan J."/>
            <person name="Park H.-J."/>
            <person name="Ramirez L."/>
            <person name="Alfaro M."/>
            <person name="Sun H."/>
            <person name="Tritt A."/>
            <person name="Yoshinaga Y."/>
            <person name="Zwiers L.-H."/>
            <person name="Turgeon B."/>
            <person name="Goodwin S."/>
            <person name="Spatafora J."/>
            <person name="Crous P."/>
            <person name="Grigoriev I."/>
        </authorList>
    </citation>
    <scope>NUCLEOTIDE SEQUENCE</scope>
    <source>
        <strain evidence="3">CBS 107.79</strain>
    </source>
</reference>
<dbReference type="InterPro" id="IPR032675">
    <property type="entry name" value="LRR_dom_sf"/>
</dbReference>
<dbReference type="AlphaFoldDB" id="A0A6A5VD04"/>